<comment type="caution">
    <text evidence="6">The sequence shown here is derived from an EMBL/GenBank/DDBJ whole genome shotgun (WGS) entry which is preliminary data.</text>
</comment>
<feature type="transmembrane region" description="Helical" evidence="5">
    <location>
        <begin position="258"/>
        <end position="275"/>
    </location>
</feature>
<feature type="transmembrane region" description="Helical" evidence="5">
    <location>
        <begin position="224"/>
        <end position="246"/>
    </location>
</feature>
<evidence type="ECO:0000256" key="2">
    <source>
        <dbReference type="ARBA" id="ARBA00022692"/>
    </source>
</evidence>
<dbReference type="EMBL" id="JXUO01000007">
    <property type="protein sequence ID" value="KKZ15447.1"/>
    <property type="molecule type" value="Genomic_DNA"/>
</dbReference>
<feature type="transmembrane region" description="Helical" evidence="5">
    <location>
        <begin position="58"/>
        <end position="81"/>
    </location>
</feature>
<dbReference type="Proteomes" id="UP000035054">
    <property type="component" value="Unassembled WGS sequence"/>
</dbReference>
<evidence type="ECO:0000256" key="1">
    <source>
        <dbReference type="ARBA" id="ARBA00004141"/>
    </source>
</evidence>
<evidence type="ECO:0000256" key="4">
    <source>
        <dbReference type="ARBA" id="ARBA00023136"/>
    </source>
</evidence>
<feature type="transmembrane region" description="Helical" evidence="5">
    <location>
        <begin position="154"/>
        <end position="179"/>
    </location>
</feature>
<gene>
    <name evidence="6" type="ORF">TH68_00155</name>
</gene>
<evidence type="ECO:0000256" key="3">
    <source>
        <dbReference type="ARBA" id="ARBA00022989"/>
    </source>
</evidence>
<comment type="subcellular location">
    <subcellularLocation>
        <location evidence="5">Cell membrane</location>
        <topology evidence="5">Multi-pass membrane protein</topology>
    </subcellularLocation>
    <subcellularLocation>
        <location evidence="1">Membrane</location>
        <topology evidence="1">Multi-pass membrane protein</topology>
    </subcellularLocation>
</comment>
<organism evidence="6 7">
    <name type="scientific">Candidatus Synechococcus spongiarum 142</name>
    <dbReference type="NCBI Taxonomy" id="1608213"/>
    <lineage>
        <taxon>Bacteria</taxon>
        <taxon>Bacillati</taxon>
        <taxon>Cyanobacteriota</taxon>
        <taxon>Cyanophyceae</taxon>
        <taxon>Synechococcales</taxon>
        <taxon>Synechococcaceae</taxon>
        <taxon>Synechococcus</taxon>
    </lineage>
</organism>
<dbReference type="AlphaFoldDB" id="A0A6N3XAC5"/>
<keyword evidence="3 5" id="KW-1133">Transmembrane helix</keyword>
<evidence type="ECO:0000313" key="7">
    <source>
        <dbReference type="Proteomes" id="UP000035054"/>
    </source>
</evidence>
<dbReference type="PANTHER" id="PTHR43483">
    <property type="entry name" value="MEMBRANE TRANSPORTER PROTEIN HI_0806-RELATED"/>
    <property type="match status" value="1"/>
</dbReference>
<evidence type="ECO:0000256" key="5">
    <source>
        <dbReference type="RuleBase" id="RU363041"/>
    </source>
</evidence>
<protein>
    <recommendedName>
        <fullName evidence="5">Probable membrane transporter protein</fullName>
    </recommendedName>
</protein>
<proteinExistence type="inferred from homology"/>
<dbReference type="InterPro" id="IPR002781">
    <property type="entry name" value="TM_pro_TauE-like"/>
</dbReference>
<feature type="transmembrane region" description="Helical" evidence="5">
    <location>
        <begin position="21"/>
        <end position="46"/>
    </location>
</feature>
<dbReference type="Pfam" id="PF01925">
    <property type="entry name" value="TauE"/>
    <property type="match status" value="1"/>
</dbReference>
<keyword evidence="4 5" id="KW-0472">Membrane</keyword>
<keyword evidence="2 5" id="KW-0812">Transmembrane</keyword>
<feature type="transmembrane region" description="Helical" evidence="5">
    <location>
        <begin position="117"/>
        <end position="134"/>
    </location>
</feature>
<keyword evidence="5" id="KW-1003">Cell membrane</keyword>
<comment type="similarity">
    <text evidence="5">Belongs to the 4-toluene sulfonate uptake permease (TSUP) (TC 2.A.102) family.</text>
</comment>
<sequence length="276" mass="28687">MLNLLAEISWQELGALAGLGGLAGFCAGLLGIGGGLIVVPGLLLLLSHHGYPSEVVPLMAAGTSLSLMVFTATVSALSHLRQGTVCLAVLRQLLPWVMVSELLGISLAIIINSNAHILEALFGLVVIVLAVDLLRRSVRLASSPSPATDYPMTLNMIVGSAIGLKSGLFGVGGGALAIPYFNWLGFPPREVAGTTALLTWPVAVVGAVAYGLSPPPMDHALTGVVGNVYWLGVLVMVPATVVMAPLGAMLCRVFPQDRLRQVFGVFLLVVGVRIIL</sequence>
<feature type="transmembrane region" description="Helical" evidence="5">
    <location>
        <begin position="93"/>
        <end position="111"/>
    </location>
</feature>
<feature type="transmembrane region" description="Helical" evidence="5">
    <location>
        <begin position="191"/>
        <end position="212"/>
    </location>
</feature>
<accession>A0A6N3XAC5</accession>
<evidence type="ECO:0000313" key="6">
    <source>
        <dbReference type="EMBL" id="KKZ15447.1"/>
    </source>
</evidence>
<dbReference type="GO" id="GO:0005886">
    <property type="term" value="C:plasma membrane"/>
    <property type="evidence" value="ECO:0007669"/>
    <property type="project" value="UniProtKB-SubCell"/>
</dbReference>
<reference evidence="6 7" key="1">
    <citation type="submission" date="2015-01" db="EMBL/GenBank/DDBJ databases">
        <title>Lifestyle Evolution in Cyanobacterial Symbionts of Sponges.</title>
        <authorList>
            <person name="Burgsdorf I."/>
            <person name="Slaby B.M."/>
            <person name="Handley K.M."/>
            <person name="Haber M."/>
            <person name="Blom J."/>
            <person name="Marshall C.W."/>
            <person name="Gilbert J.A."/>
            <person name="Hentschel U."/>
            <person name="Steindler L."/>
        </authorList>
    </citation>
    <scope>NUCLEOTIDE SEQUENCE [LARGE SCALE GENOMIC DNA]</scope>
    <source>
        <strain evidence="6">142</strain>
    </source>
</reference>
<dbReference type="PANTHER" id="PTHR43483:SF3">
    <property type="entry name" value="MEMBRANE TRANSPORTER PROTEIN HI_0806-RELATED"/>
    <property type="match status" value="1"/>
</dbReference>
<name>A0A6N3XAC5_9SYNE</name>